<feature type="transmembrane region" description="Helical" evidence="2">
    <location>
        <begin position="312"/>
        <end position="330"/>
    </location>
</feature>
<protein>
    <submittedName>
        <fullName evidence="3">MFS transporter</fullName>
    </submittedName>
</protein>
<dbReference type="OrthoDB" id="181905at2"/>
<feature type="transmembrane region" description="Helical" evidence="2">
    <location>
        <begin position="101"/>
        <end position="126"/>
    </location>
</feature>
<dbReference type="Proteomes" id="UP000216998">
    <property type="component" value="Unassembled WGS sequence"/>
</dbReference>
<feature type="transmembrane region" description="Helical" evidence="2">
    <location>
        <begin position="290"/>
        <end position="306"/>
    </location>
</feature>
<feature type="transmembrane region" description="Helical" evidence="2">
    <location>
        <begin position="7"/>
        <end position="26"/>
    </location>
</feature>
<keyword evidence="2" id="KW-0472">Membrane</keyword>
<organism evidence="3 4">
    <name type="scientific">Niveispirillum lacus</name>
    <dbReference type="NCBI Taxonomy" id="1981099"/>
    <lineage>
        <taxon>Bacteria</taxon>
        <taxon>Pseudomonadati</taxon>
        <taxon>Pseudomonadota</taxon>
        <taxon>Alphaproteobacteria</taxon>
        <taxon>Rhodospirillales</taxon>
        <taxon>Azospirillaceae</taxon>
        <taxon>Niveispirillum</taxon>
    </lineage>
</organism>
<feature type="transmembrane region" description="Helical" evidence="2">
    <location>
        <begin position="393"/>
        <end position="415"/>
    </location>
</feature>
<dbReference type="Gene3D" id="1.20.1250.20">
    <property type="entry name" value="MFS general substrate transporter like domains"/>
    <property type="match status" value="2"/>
</dbReference>
<proteinExistence type="inferred from homology"/>
<dbReference type="GO" id="GO:0008643">
    <property type="term" value="P:carbohydrate transport"/>
    <property type="evidence" value="ECO:0007669"/>
    <property type="project" value="InterPro"/>
</dbReference>
<dbReference type="AlphaFoldDB" id="A0A255YW29"/>
<comment type="caution">
    <text evidence="3">The sequence shown here is derived from an EMBL/GenBank/DDBJ whole genome shotgun (WGS) entry which is preliminary data.</text>
</comment>
<name>A0A255YW29_9PROT</name>
<dbReference type="GO" id="GO:0015293">
    <property type="term" value="F:symporter activity"/>
    <property type="evidence" value="ECO:0007669"/>
    <property type="project" value="InterPro"/>
</dbReference>
<dbReference type="EMBL" id="NOXU01000030">
    <property type="protein sequence ID" value="OYQ33443.1"/>
    <property type="molecule type" value="Genomic_DNA"/>
</dbReference>
<dbReference type="InterPro" id="IPR039672">
    <property type="entry name" value="MFS_2"/>
</dbReference>
<evidence type="ECO:0000313" key="3">
    <source>
        <dbReference type="EMBL" id="OYQ33443.1"/>
    </source>
</evidence>
<feature type="transmembrane region" description="Helical" evidence="2">
    <location>
        <begin position="351"/>
        <end position="381"/>
    </location>
</feature>
<feature type="transmembrane region" description="Helical" evidence="2">
    <location>
        <begin position="77"/>
        <end position="95"/>
    </location>
</feature>
<sequence>MPTAPHHLIAYALPALPLAALVLPVYVFLPSAYAQVGLPLAGIGIILLLARLWDGVTDPLVGVLSDRTVTRFGRRKPWIAAGLPLTLISLWYLMVPGDGVGPAYLLCWSFMLFLGWTMMIVPLNAWGAELSGDYHQRTRIAGFREGASIIGTVLALTLPFAIGVGAAGQERDALRVLAICILVMLPLFTVIALVSVPEYKAPAKPPLKFRRGLKVIFANGAFRKLIAAYLINGMANGLPAQLFLFYVQHLLMEGERAGLLLLSYFMSGLITVPLWLWLSGKYGKHVVWRWAMMWNIAWFLTVPFLGPGDFTAFLIVCLMTGMSLGADLILPSAMQADVVDLDTARTGRARTGLYFAFWGLATKLATALAALGLTVAGLFGFDALTGGTDTGKTALLTLYALAPVALKIVAIAILWRWPIDAATQAALRARIAART</sequence>
<dbReference type="RefSeq" id="WP_094456888.1">
    <property type="nucleotide sequence ID" value="NZ_NOXU01000030.1"/>
</dbReference>
<feature type="transmembrane region" description="Helical" evidence="2">
    <location>
        <begin position="147"/>
        <end position="167"/>
    </location>
</feature>
<dbReference type="SUPFAM" id="SSF103473">
    <property type="entry name" value="MFS general substrate transporter"/>
    <property type="match status" value="1"/>
</dbReference>
<reference evidence="3 4" key="1">
    <citation type="submission" date="2017-07" db="EMBL/GenBank/DDBJ databases">
        <title>Niveispirillum cyanobacteriorum sp. nov., isolated from cyanobacterial aggregates in a eutrophic lake.</title>
        <authorList>
            <person name="Cai H."/>
        </authorList>
    </citation>
    <scope>NUCLEOTIDE SEQUENCE [LARGE SCALE GENOMIC DNA]</scope>
    <source>
        <strain evidence="4">TH1-14</strain>
    </source>
</reference>
<keyword evidence="2" id="KW-1133">Transmembrane helix</keyword>
<feature type="transmembrane region" description="Helical" evidence="2">
    <location>
        <begin position="173"/>
        <end position="194"/>
    </location>
</feature>
<evidence type="ECO:0000256" key="2">
    <source>
        <dbReference type="SAM" id="Phobius"/>
    </source>
</evidence>
<evidence type="ECO:0000313" key="4">
    <source>
        <dbReference type="Proteomes" id="UP000216998"/>
    </source>
</evidence>
<keyword evidence="4" id="KW-1185">Reference proteome</keyword>
<feature type="transmembrane region" description="Helical" evidence="2">
    <location>
        <begin position="215"/>
        <end position="238"/>
    </location>
</feature>
<feature type="transmembrane region" description="Helical" evidence="2">
    <location>
        <begin position="258"/>
        <end position="278"/>
    </location>
</feature>
<feature type="transmembrane region" description="Helical" evidence="2">
    <location>
        <begin position="32"/>
        <end position="50"/>
    </location>
</feature>
<comment type="similarity">
    <text evidence="1">Belongs to the sodium:galactoside symporter (TC 2.A.2) family.</text>
</comment>
<dbReference type="PANTHER" id="PTHR11328">
    <property type="entry name" value="MAJOR FACILITATOR SUPERFAMILY DOMAIN-CONTAINING PROTEIN"/>
    <property type="match status" value="1"/>
</dbReference>
<evidence type="ECO:0000256" key="1">
    <source>
        <dbReference type="ARBA" id="ARBA00009617"/>
    </source>
</evidence>
<keyword evidence="2" id="KW-0812">Transmembrane</keyword>
<dbReference type="Pfam" id="PF13347">
    <property type="entry name" value="MFS_2"/>
    <property type="match status" value="1"/>
</dbReference>
<dbReference type="InterPro" id="IPR036259">
    <property type="entry name" value="MFS_trans_sf"/>
</dbReference>
<dbReference type="PANTHER" id="PTHR11328:SF24">
    <property type="entry name" value="MAJOR FACILITATOR SUPERFAMILY (MFS) PROFILE DOMAIN-CONTAINING PROTEIN"/>
    <property type="match status" value="1"/>
</dbReference>
<dbReference type="GO" id="GO:0005886">
    <property type="term" value="C:plasma membrane"/>
    <property type="evidence" value="ECO:0007669"/>
    <property type="project" value="TreeGrafter"/>
</dbReference>
<gene>
    <name evidence="3" type="ORF">CHU95_13645</name>
</gene>
<accession>A0A255YW29</accession>